<dbReference type="InterPro" id="IPR003697">
    <property type="entry name" value="Maf-like"/>
</dbReference>
<evidence type="ECO:0000313" key="4">
    <source>
        <dbReference type="EMBL" id="MBD8007420.1"/>
    </source>
</evidence>
<keyword evidence="5" id="KW-1185">Reference proteome</keyword>
<dbReference type="SUPFAM" id="SSF52972">
    <property type="entry name" value="ITPase-like"/>
    <property type="match status" value="1"/>
</dbReference>
<evidence type="ECO:0000256" key="1">
    <source>
        <dbReference type="ARBA" id="ARBA00001968"/>
    </source>
</evidence>
<comment type="caution">
    <text evidence="3">Lacks conserved residue(s) required for the propagation of feature annotation.</text>
</comment>
<reference evidence="4 5" key="1">
    <citation type="submission" date="2020-08" db="EMBL/GenBank/DDBJ databases">
        <title>A Genomic Blueprint of the Chicken Gut Microbiome.</title>
        <authorList>
            <person name="Gilroy R."/>
            <person name="Ravi A."/>
            <person name="Getino M."/>
            <person name="Pursley I."/>
            <person name="Horton D.L."/>
            <person name="Alikhan N.-F."/>
            <person name="Baker D."/>
            <person name="Gharbi K."/>
            <person name="Hall N."/>
            <person name="Watson M."/>
            <person name="Adriaenssens E.M."/>
            <person name="Foster-Nyarko E."/>
            <person name="Jarju S."/>
            <person name="Secka A."/>
            <person name="Antonio M."/>
            <person name="Oren A."/>
            <person name="Chaudhuri R."/>
            <person name="La Ragione R.M."/>
            <person name="Hildebrand F."/>
            <person name="Pallen M.J."/>
        </authorList>
    </citation>
    <scope>NUCLEOTIDE SEQUENCE [LARGE SCALE GENOMIC DNA]</scope>
    <source>
        <strain evidence="4 5">Sa1BUA2</strain>
    </source>
</reference>
<feature type="site" description="Important for substrate specificity" evidence="3">
    <location>
        <position position="70"/>
    </location>
</feature>
<organism evidence="4 5">
    <name type="scientific">Bacillus norwichensis</name>
    <dbReference type="NCBI Taxonomy" id="2762217"/>
    <lineage>
        <taxon>Bacteria</taxon>
        <taxon>Bacillati</taxon>
        <taxon>Bacillota</taxon>
        <taxon>Bacilli</taxon>
        <taxon>Bacillales</taxon>
        <taxon>Bacillaceae</taxon>
        <taxon>Bacillus</taxon>
    </lineage>
</organism>
<dbReference type="Pfam" id="PF02545">
    <property type="entry name" value="Maf"/>
    <property type="match status" value="1"/>
</dbReference>
<dbReference type="CDD" id="cd00555">
    <property type="entry name" value="Maf"/>
    <property type="match status" value="1"/>
</dbReference>
<feature type="site" description="Important for substrate specificity" evidence="3">
    <location>
        <position position="12"/>
    </location>
</feature>
<evidence type="ECO:0000256" key="3">
    <source>
        <dbReference type="HAMAP-Rule" id="MF_00528"/>
    </source>
</evidence>
<gene>
    <name evidence="4" type="primary">maf</name>
    <name evidence="4" type="ORF">H9631_20445</name>
</gene>
<dbReference type="HAMAP" id="MF_00528">
    <property type="entry name" value="Maf"/>
    <property type="match status" value="1"/>
</dbReference>
<dbReference type="RefSeq" id="WP_191816029.1">
    <property type="nucleotide sequence ID" value="NZ_JACSPV010000059.1"/>
</dbReference>
<dbReference type="PANTHER" id="PTHR43213">
    <property type="entry name" value="BIFUNCTIONAL DTTP/UTP PYROPHOSPHATASE/METHYLTRANSFERASE PROTEIN-RELATED"/>
    <property type="match status" value="1"/>
</dbReference>
<dbReference type="InterPro" id="IPR029001">
    <property type="entry name" value="ITPase-like_fam"/>
</dbReference>
<comment type="caution">
    <text evidence="4">The sequence shown here is derived from an EMBL/GenBank/DDBJ whole genome shotgun (WGS) entry which is preliminary data.</text>
</comment>
<dbReference type="PANTHER" id="PTHR43213:SF5">
    <property type="entry name" value="BIFUNCTIONAL DTTP_UTP PYROPHOSPHATASE_METHYLTRANSFERASE PROTEIN-RELATED"/>
    <property type="match status" value="1"/>
</dbReference>
<sequence>MPNLVLASSSPRRKELLEKLSIPFTIYSPNVDESIDKDLKPAEIVSELSFRKAKKAGNKYPDSYVIGSDTVVVYKGTVLGKPADRETARKMLFSLSGCTHSVYTGVSVVFGKSVKTFYEKTDVTFWDLSNEEIERYLDSGEPFDKAGGYGIQGQGGLFVKSIHGDFYSVVGLPISRLYQVLKEMGLPQIEKGGSNG</sequence>
<dbReference type="Gene3D" id="3.90.950.10">
    <property type="match status" value="1"/>
</dbReference>
<dbReference type="NCBIfam" id="TIGR00172">
    <property type="entry name" value="maf"/>
    <property type="match status" value="1"/>
</dbReference>
<dbReference type="PIRSF" id="PIRSF006305">
    <property type="entry name" value="Maf"/>
    <property type="match status" value="1"/>
</dbReference>
<dbReference type="EC" id="3.6.1.9" evidence="3"/>
<comment type="catalytic activity">
    <reaction evidence="3">
        <text>dTTP + H2O = dTMP + diphosphate + H(+)</text>
        <dbReference type="Rhea" id="RHEA:28534"/>
        <dbReference type="ChEBI" id="CHEBI:15377"/>
        <dbReference type="ChEBI" id="CHEBI:15378"/>
        <dbReference type="ChEBI" id="CHEBI:33019"/>
        <dbReference type="ChEBI" id="CHEBI:37568"/>
        <dbReference type="ChEBI" id="CHEBI:63528"/>
        <dbReference type="EC" id="3.6.1.9"/>
    </reaction>
</comment>
<comment type="similarity">
    <text evidence="3">Belongs to the Maf family. YhdE subfamily.</text>
</comment>
<evidence type="ECO:0000256" key="2">
    <source>
        <dbReference type="ARBA" id="ARBA00022801"/>
    </source>
</evidence>
<comment type="subcellular location">
    <subcellularLocation>
        <location evidence="3">Cytoplasm</location>
    </subcellularLocation>
</comment>
<feature type="active site" description="Proton acceptor" evidence="3">
    <location>
        <position position="69"/>
    </location>
</feature>
<keyword evidence="2 3" id="KW-0378">Hydrolase</keyword>
<dbReference type="Proteomes" id="UP000648182">
    <property type="component" value="Unassembled WGS sequence"/>
</dbReference>
<comment type="function">
    <text evidence="3">Nucleoside triphosphate pyrophosphatase that hydrolyzes dTTP and UTP. May have a dual role in cell division arrest and in preventing the incorporation of modified nucleotides into cellular nucleic acids.</text>
</comment>
<proteinExistence type="inferred from homology"/>
<keyword evidence="3" id="KW-0546">Nucleotide metabolism</keyword>
<dbReference type="EMBL" id="JACSPV010000059">
    <property type="protein sequence ID" value="MBD8007420.1"/>
    <property type="molecule type" value="Genomic_DNA"/>
</dbReference>
<comment type="cofactor">
    <cofactor evidence="1 3">
        <name>a divalent metal cation</name>
        <dbReference type="ChEBI" id="CHEBI:60240"/>
    </cofactor>
</comment>
<name>A0ABR8VRN3_9BACI</name>
<accession>A0ABR8VRN3</accession>
<keyword evidence="3" id="KW-0963">Cytoplasm</keyword>
<comment type="catalytic activity">
    <reaction evidence="3">
        <text>UTP + H2O = UMP + diphosphate + H(+)</text>
        <dbReference type="Rhea" id="RHEA:29395"/>
        <dbReference type="ChEBI" id="CHEBI:15377"/>
        <dbReference type="ChEBI" id="CHEBI:15378"/>
        <dbReference type="ChEBI" id="CHEBI:33019"/>
        <dbReference type="ChEBI" id="CHEBI:46398"/>
        <dbReference type="ChEBI" id="CHEBI:57865"/>
        <dbReference type="EC" id="3.6.1.9"/>
    </reaction>
</comment>
<protein>
    <recommendedName>
        <fullName evidence="3">dTTP/UTP pyrophosphatase</fullName>
        <shortName evidence="3">dTTPase/UTPase</shortName>
        <ecNumber evidence="3">3.6.1.9</ecNumber>
    </recommendedName>
    <alternativeName>
        <fullName evidence="3">Nucleoside triphosphate pyrophosphatase</fullName>
    </alternativeName>
    <alternativeName>
        <fullName evidence="3">Nucleotide pyrophosphatase</fullName>
        <shortName evidence="3">Nucleotide PPase</shortName>
    </alternativeName>
</protein>
<evidence type="ECO:0000313" key="5">
    <source>
        <dbReference type="Proteomes" id="UP000648182"/>
    </source>
</evidence>
<feature type="site" description="Important for substrate specificity" evidence="3">
    <location>
        <position position="152"/>
    </location>
</feature>